<keyword evidence="10" id="KW-1185">Reference proteome</keyword>
<keyword evidence="4 8" id="KW-0121">Carboxypeptidase</keyword>
<comment type="caution">
    <text evidence="9">The sequence shown here is derived from an EMBL/GenBank/DDBJ whole genome shotgun (WGS) entry which is preliminary data.</text>
</comment>
<name>A0AAV3Q7T5_LITER</name>
<evidence type="ECO:0000256" key="1">
    <source>
        <dbReference type="ARBA" id="ARBA00004613"/>
    </source>
</evidence>
<dbReference type="PROSITE" id="PS00560">
    <property type="entry name" value="CARBOXYPEPT_SER_HIS"/>
    <property type="match status" value="1"/>
</dbReference>
<dbReference type="Pfam" id="PF00450">
    <property type="entry name" value="Peptidase_S10"/>
    <property type="match status" value="1"/>
</dbReference>
<keyword evidence="6 8" id="KW-0378">Hydrolase</keyword>
<feature type="chain" id="PRO_5043087209" description="Carboxypeptidase" evidence="8">
    <location>
        <begin position="25"/>
        <end position="446"/>
    </location>
</feature>
<evidence type="ECO:0000256" key="2">
    <source>
        <dbReference type="ARBA" id="ARBA00009431"/>
    </source>
</evidence>
<feature type="signal peptide" evidence="8">
    <location>
        <begin position="1"/>
        <end position="24"/>
    </location>
</feature>
<dbReference type="PRINTS" id="PR00724">
    <property type="entry name" value="CRBOXYPTASEC"/>
</dbReference>
<dbReference type="InterPro" id="IPR018202">
    <property type="entry name" value="Ser_caboxypep_ser_AS"/>
</dbReference>
<dbReference type="SUPFAM" id="SSF53474">
    <property type="entry name" value="alpha/beta-Hydrolases"/>
    <property type="match status" value="1"/>
</dbReference>
<evidence type="ECO:0000256" key="8">
    <source>
        <dbReference type="RuleBase" id="RU361156"/>
    </source>
</evidence>
<keyword evidence="5 8" id="KW-0645">Protease</keyword>
<dbReference type="InterPro" id="IPR033124">
    <property type="entry name" value="Ser_caboxypep_his_AS"/>
</dbReference>
<comment type="similarity">
    <text evidence="2 8">Belongs to the peptidase S10 family.</text>
</comment>
<evidence type="ECO:0000256" key="4">
    <source>
        <dbReference type="ARBA" id="ARBA00022645"/>
    </source>
</evidence>
<gene>
    <name evidence="9" type="ORF">LIER_15906</name>
</gene>
<accession>A0AAV3Q7T5</accession>
<reference evidence="9 10" key="1">
    <citation type="submission" date="2024-01" db="EMBL/GenBank/DDBJ databases">
        <title>The complete chloroplast genome sequence of Lithospermum erythrorhizon: insights into the phylogenetic relationship among Boraginaceae species and the maternal lineages of purple gromwells.</title>
        <authorList>
            <person name="Okada T."/>
            <person name="Watanabe K."/>
        </authorList>
    </citation>
    <scope>NUCLEOTIDE SEQUENCE [LARGE SCALE GENOMIC DNA]</scope>
</reference>
<evidence type="ECO:0000256" key="5">
    <source>
        <dbReference type="ARBA" id="ARBA00022670"/>
    </source>
</evidence>
<dbReference type="InterPro" id="IPR029058">
    <property type="entry name" value="AB_hydrolase_fold"/>
</dbReference>
<dbReference type="GO" id="GO:0004185">
    <property type="term" value="F:serine-type carboxypeptidase activity"/>
    <property type="evidence" value="ECO:0007669"/>
    <property type="project" value="UniProtKB-UniRule"/>
</dbReference>
<dbReference type="PANTHER" id="PTHR11802">
    <property type="entry name" value="SERINE PROTEASE FAMILY S10 SERINE CARBOXYPEPTIDASE"/>
    <property type="match status" value="1"/>
</dbReference>
<protein>
    <recommendedName>
        <fullName evidence="8">Carboxypeptidase</fullName>
        <ecNumber evidence="8">3.4.16.-</ecNumber>
    </recommendedName>
</protein>
<proteinExistence type="inferred from homology"/>
<dbReference type="EC" id="3.4.16.-" evidence="8"/>
<dbReference type="PROSITE" id="PS00131">
    <property type="entry name" value="CARBOXYPEPT_SER_SER"/>
    <property type="match status" value="1"/>
</dbReference>
<organism evidence="9 10">
    <name type="scientific">Lithospermum erythrorhizon</name>
    <name type="common">Purple gromwell</name>
    <name type="synonym">Lithospermum officinale var. erythrorhizon</name>
    <dbReference type="NCBI Taxonomy" id="34254"/>
    <lineage>
        <taxon>Eukaryota</taxon>
        <taxon>Viridiplantae</taxon>
        <taxon>Streptophyta</taxon>
        <taxon>Embryophyta</taxon>
        <taxon>Tracheophyta</taxon>
        <taxon>Spermatophyta</taxon>
        <taxon>Magnoliopsida</taxon>
        <taxon>eudicotyledons</taxon>
        <taxon>Gunneridae</taxon>
        <taxon>Pentapetalae</taxon>
        <taxon>asterids</taxon>
        <taxon>lamiids</taxon>
        <taxon>Boraginales</taxon>
        <taxon>Boraginaceae</taxon>
        <taxon>Boraginoideae</taxon>
        <taxon>Lithospermeae</taxon>
        <taxon>Lithospermum</taxon>
    </lineage>
</organism>
<sequence length="446" mass="49734">MKSSIMACLLFLTILLHLITTTFSSLRPPSASFPKEALPTLSGYVSINKTTGSAMFYSFYEAQEANKSSLYDTPLLIWFQGGPGCSSQLGNFFELGPWRVSTSSGSNKTEQVELEPNPGPWNRLFGIIFLDNPIGTGFSIASSRSEIPTNQNDLAKHLWIAFQELLSVDPSFKTRPIYLTGESYAGKYIPAFGYYALRKNSQLPKSKQLNIQGVAIGNGLTDPVTQIASDALTAYYIGLINKKQKTKLQNLELEAVLLAKNRKWRQATDARNNVLDTLQNMTGLPTLYDYTRVTGYETPLVDKLLNNVEVKRALNANESIQFARCSDVVADVLSEDVMKSAKYMVEFLVKNTRVLLYQGANDLRDGVVSTNAWVKTMRWEGIGEFLDAEREVWRVNNLLAGYVQKWGNLSNVVVLNAGHLVPHTQPVNTQAMIEDWVQEKGLFGNK</sequence>
<dbReference type="Proteomes" id="UP001454036">
    <property type="component" value="Unassembled WGS sequence"/>
</dbReference>
<evidence type="ECO:0000256" key="7">
    <source>
        <dbReference type="ARBA" id="ARBA00023180"/>
    </source>
</evidence>
<dbReference type="AlphaFoldDB" id="A0AAV3Q7T5"/>
<comment type="subcellular location">
    <subcellularLocation>
        <location evidence="1">Secreted</location>
    </subcellularLocation>
</comment>
<evidence type="ECO:0000256" key="6">
    <source>
        <dbReference type="ARBA" id="ARBA00022801"/>
    </source>
</evidence>
<keyword evidence="8" id="KW-0732">Signal</keyword>
<dbReference type="GO" id="GO:0005576">
    <property type="term" value="C:extracellular region"/>
    <property type="evidence" value="ECO:0007669"/>
    <property type="project" value="UniProtKB-SubCell"/>
</dbReference>
<dbReference type="EMBL" id="BAABME010003501">
    <property type="protein sequence ID" value="GAA0159021.1"/>
    <property type="molecule type" value="Genomic_DNA"/>
</dbReference>
<keyword evidence="7" id="KW-0325">Glycoprotein</keyword>
<dbReference type="Gene3D" id="3.40.50.1820">
    <property type="entry name" value="alpha/beta hydrolase"/>
    <property type="match status" value="1"/>
</dbReference>
<dbReference type="PANTHER" id="PTHR11802:SF454">
    <property type="entry name" value="SERINE CARBOXYPEPTIDASE-LIKE 50"/>
    <property type="match status" value="1"/>
</dbReference>
<dbReference type="InterPro" id="IPR001563">
    <property type="entry name" value="Peptidase_S10"/>
</dbReference>
<evidence type="ECO:0000313" key="10">
    <source>
        <dbReference type="Proteomes" id="UP001454036"/>
    </source>
</evidence>
<dbReference type="GO" id="GO:0006508">
    <property type="term" value="P:proteolysis"/>
    <property type="evidence" value="ECO:0007669"/>
    <property type="project" value="UniProtKB-KW"/>
</dbReference>
<keyword evidence="3" id="KW-0964">Secreted</keyword>
<evidence type="ECO:0000313" key="9">
    <source>
        <dbReference type="EMBL" id="GAA0159021.1"/>
    </source>
</evidence>
<evidence type="ECO:0000256" key="3">
    <source>
        <dbReference type="ARBA" id="ARBA00022525"/>
    </source>
</evidence>